<feature type="transmembrane region" description="Helical" evidence="9">
    <location>
        <begin position="185"/>
        <end position="204"/>
    </location>
</feature>
<dbReference type="PANTHER" id="PTHR21716">
    <property type="entry name" value="TRANSMEMBRANE PROTEIN"/>
    <property type="match status" value="1"/>
</dbReference>
<keyword evidence="4" id="KW-1003">Cell membrane</keyword>
<evidence type="ECO:0000256" key="1">
    <source>
        <dbReference type="ARBA" id="ARBA00004651"/>
    </source>
</evidence>
<reference evidence="10 11" key="1">
    <citation type="submission" date="2023-07" db="EMBL/GenBank/DDBJ databases">
        <title>Sequencing the genomes of 1000 actinobacteria strains.</title>
        <authorList>
            <person name="Klenk H.-P."/>
        </authorList>
    </citation>
    <scope>NUCLEOTIDE SEQUENCE [LARGE SCALE GENOMIC DNA]</scope>
    <source>
        <strain evidence="10 11">DSM 22966</strain>
    </source>
</reference>
<feature type="transmembrane region" description="Helical" evidence="9">
    <location>
        <begin position="245"/>
        <end position="266"/>
    </location>
</feature>
<feature type="region of interest" description="Disordered" evidence="8">
    <location>
        <begin position="1"/>
        <end position="22"/>
    </location>
</feature>
<dbReference type="Proteomes" id="UP001183794">
    <property type="component" value="Unassembled WGS sequence"/>
</dbReference>
<feature type="transmembrane region" description="Helical" evidence="9">
    <location>
        <begin position="35"/>
        <end position="62"/>
    </location>
</feature>
<evidence type="ECO:0000256" key="6">
    <source>
        <dbReference type="ARBA" id="ARBA00022989"/>
    </source>
</evidence>
<dbReference type="Pfam" id="PF01594">
    <property type="entry name" value="AI-2E_transport"/>
    <property type="match status" value="1"/>
</dbReference>
<feature type="transmembrane region" description="Helical" evidence="9">
    <location>
        <begin position="302"/>
        <end position="318"/>
    </location>
</feature>
<evidence type="ECO:0000256" key="8">
    <source>
        <dbReference type="SAM" id="MobiDB-lite"/>
    </source>
</evidence>
<feature type="region of interest" description="Disordered" evidence="8">
    <location>
        <begin position="376"/>
        <end position="413"/>
    </location>
</feature>
<evidence type="ECO:0000256" key="5">
    <source>
        <dbReference type="ARBA" id="ARBA00022692"/>
    </source>
</evidence>
<feature type="transmembrane region" description="Helical" evidence="9">
    <location>
        <begin position="98"/>
        <end position="120"/>
    </location>
</feature>
<keyword evidence="11" id="KW-1185">Reference proteome</keyword>
<organism evidence="10 11">
    <name type="scientific">Enteractinococcus fodinae</name>
    <dbReference type="NCBI Taxonomy" id="684663"/>
    <lineage>
        <taxon>Bacteria</taxon>
        <taxon>Bacillati</taxon>
        <taxon>Actinomycetota</taxon>
        <taxon>Actinomycetes</taxon>
        <taxon>Micrococcales</taxon>
        <taxon>Micrococcaceae</taxon>
    </lineage>
</organism>
<dbReference type="EMBL" id="JAVDYJ010000001">
    <property type="protein sequence ID" value="MDR7347582.1"/>
    <property type="molecule type" value="Genomic_DNA"/>
</dbReference>
<keyword evidence="6 9" id="KW-1133">Transmembrane helix</keyword>
<dbReference type="RefSeq" id="WP_310173963.1">
    <property type="nucleotide sequence ID" value="NZ_BAABHE010000003.1"/>
</dbReference>
<feature type="transmembrane region" description="Helical" evidence="9">
    <location>
        <begin position="68"/>
        <end position="86"/>
    </location>
</feature>
<name>A0ABU2B1V0_9MICC</name>
<keyword evidence="7 9" id="KW-0472">Membrane</keyword>
<evidence type="ECO:0000313" key="11">
    <source>
        <dbReference type="Proteomes" id="UP001183794"/>
    </source>
</evidence>
<evidence type="ECO:0000256" key="4">
    <source>
        <dbReference type="ARBA" id="ARBA00022475"/>
    </source>
</evidence>
<protein>
    <submittedName>
        <fullName evidence="10">PurR-regulated permease PerM</fullName>
    </submittedName>
</protein>
<feature type="transmembrane region" description="Helical" evidence="9">
    <location>
        <begin position="272"/>
        <end position="295"/>
    </location>
</feature>
<comment type="subcellular location">
    <subcellularLocation>
        <location evidence="1">Cell membrane</location>
        <topology evidence="1">Multi-pass membrane protein</topology>
    </subcellularLocation>
</comment>
<accession>A0ABU2B1V0</accession>
<feature type="transmembrane region" description="Helical" evidence="9">
    <location>
        <begin position="338"/>
        <end position="365"/>
    </location>
</feature>
<gene>
    <name evidence="10" type="ORF">J2S62_001839</name>
</gene>
<keyword evidence="3" id="KW-0813">Transport</keyword>
<sequence>MTTPPPSSAGKHGPDGTAPQASLPTRMQEKLAADIPYGIVVAAAWSWRVLLIIVMTAVAVWLLSHVSLLIIPLLIAALLATLLQPAHRLLLKLRFPPVLSSLTLTVLLVLVVVALFTLAGQQLAAGFATMQASVSAGVRDFIALIESWGLSLERLDYQELLNDLGETLQANSGALLSGALGFGSTATNIGAGIVMALFALIFFLKDGPKIWSFLLNFVPAKHRRAVDGAGYAGWGSLGAYVRVQIFVAFVDAVGIGVGAWILGVPLAMPLGVLVFLGSFVPIVGAVATGAVAVLLALVANGWVNALIMLGIVLAVQQIESNVLQPLVMGAAVNLHPLAVFLAVSAGIATLGLVGAVFAVPVMAFLNESIKYLSEKPWLDDPDPAPEQEPPELEPETLPDQPAANLPNTSDAQE</sequence>
<evidence type="ECO:0000256" key="9">
    <source>
        <dbReference type="SAM" id="Phobius"/>
    </source>
</evidence>
<keyword evidence="5 9" id="KW-0812">Transmembrane</keyword>
<evidence type="ECO:0000256" key="2">
    <source>
        <dbReference type="ARBA" id="ARBA00009773"/>
    </source>
</evidence>
<evidence type="ECO:0000313" key="10">
    <source>
        <dbReference type="EMBL" id="MDR7347582.1"/>
    </source>
</evidence>
<dbReference type="PANTHER" id="PTHR21716:SF53">
    <property type="entry name" value="PERMEASE PERM-RELATED"/>
    <property type="match status" value="1"/>
</dbReference>
<evidence type="ECO:0000256" key="7">
    <source>
        <dbReference type="ARBA" id="ARBA00023136"/>
    </source>
</evidence>
<proteinExistence type="inferred from homology"/>
<comment type="caution">
    <text evidence="10">The sequence shown here is derived from an EMBL/GenBank/DDBJ whole genome shotgun (WGS) entry which is preliminary data.</text>
</comment>
<comment type="similarity">
    <text evidence="2">Belongs to the autoinducer-2 exporter (AI-2E) (TC 2.A.86) family.</text>
</comment>
<dbReference type="InterPro" id="IPR002549">
    <property type="entry name" value="AI-2E-like"/>
</dbReference>
<feature type="compositionally biased region" description="Acidic residues" evidence="8">
    <location>
        <begin position="379"/>
        <end position="396"/>
    </location>
</feature>
<evidence type="ECO:0000256" key="3">
    <source>
        <dbReference type="ARBA" id="ARBA00022448"/>
    </source>
</evidence>